<dbReference type="EMBL" id="MU267812">
    <property type="protein sequence ID" value="KAH7908583.1"/>
    <property type="molecule type" value="Genomic_DNA"/>
</dbReference>
<comment type="caution">
    <text evidence="1">The sequence shown here is derived from an EMBL/GenBank/DDBJ whole genome shotgun (WGS) entry which is preliminary data.</text>
</comment>
<proteinExistence type="predicted"/>
<accession>A0ACB8A697</accession>
<keyword evidence="2" id="KW-1185">Reference proteome</keyword>
<sequence>MLVARLSRAVPKPIHDTRLRLTLITTSIRQYSTPTDVSSPIKTKVWDSADEAVKDVKSGDILLCSGFGLAGVPDTLLAALTRRKEVTKLTAVSNNAGAGDSGLGKLFNSKQVDKIIASYPGGNKAFEALYLKGEISLELCPQGTLVERLRAHAAGIPAFFTPTGASTAVEDGLIPVRYNEGGFANGVLIPGIKKEAREFGGRRFIMESAIAADVAFVRAWKVDEVGNCVFRYTQNNFGTVMAKNAKLTIVEADQIVPAGSLSPNAIHVPGIYVDRIVPATEPKRIEYTTLASSATQDSASLTPEKAAAKEQRHRIAKRAAKEIKDGFYVNLGIGMPTLVPEHLEPGVRVWLQSENGILGMGPYPTEAQLDPDIINAGKETVTLLPGASIFDSSESFAMIRGGHIDVSILGAMEVSQAGDIANFMIPGKLVKGIGGAMDLVSNPDKTKVIVVMEHCSKDGSPKILKECSLPLTGARTVSQIVTELAVFDVDRKNGQLELVELQEGVTLEEVRAKTGCDFKVRKDASKL</sequence>
<gene>
    <name evidence="1" type="ORF">BJ138DRAFT_1012509</name>
</gene>
<evidence type="ECO:0000313" key="1">
    <source>
        <dbReference type="EMBL" id="KAH7908583.1"/>
    </source>
</evidence>
<evidence type="ECO:0000313" key="2">
    <source>
        <dbReference type="Proteomes" id="UP000790377"/>
    </source>
</evidence>
<name>A0ACB8A697_9AGAM</name>
<reference evidence="1" key="1">
    <citation type="journal article" date="2021" name="New Phytol.">
        <title>Evolutionary innovations through gain and loss of genes in the ectomycorrhizal Boletales.</title>
        <authorList>
            <person name="Wu G."/>
            <person name="Miyauchi S."/>
            <person name="Morin E."/>
            <person name="Kuo A."/>
            <person name="Drula E."/>
            <person name="Varga T."/>
            <person name="Kohler A."/>
            <person name="Feng B."/>
            <person name="Cao Y."/>
            <person name="Lipzen A."/>
            <person name="Daum C."/>
            <person name="Hundley H."/>
            <person name="Pangilinan J."/>
            <person name="Johnson J."/>
            <person name="Barry K."/>
            <person name="LaButti K."/>
            <person name="Ng V."/>
            <person name="Ahrendt S."/>
            <person name="Min B."/>
            <person name="Choi I.G."/>
            <person name="Park H."/>
            <person name="Plett J.M."/>
            <person name="Magnuson J."/>
            <person name="Spatafora J.W."/>
            <person name="Nagy L.G."/>
            <person name="Henrissat B."/>
            <person name="Grigoriev I.V."/>
            <person name="Yang Z.L."/>
            <person name="Xu J."/>
            <person name="Martin F.M."/>
        </authorList>
    </citation>
    <scope>NUCLEOTIDE SEQUENCE</scope>
    <source>
        <strain evidence="1">ATCC 28755</strain>
    </source>
</reference>
<dbReference type="Proteomes" id="UP000790377">
    <property type="component" value="Unassembled WGS sequence"/>
</dbReference>
<protein>
    <submittedName>
        <fullName evidence="1">Uncharacterized protein</fullName>
    </submittedName>
</protein>
<organism evidence="1 2">
    <name type="scientific">Hygrophoropsis aurantiaca</name>
    <dbReference type="NCBI Taxonomy" id="72124"/>
    <lineage>
        <taxon>Eukaryota</taxon>
        <taxon>Fungi</taxon>
        <taxon>Dikarya</taxon>
        <taxon>Basidiomycota</taxon>
        <taxon>Agaricomycotina</taxon>
        <taxon>Agaricomycetes</taxon>
        <taxon>Agaricomycetidae</taxon>
        <taxon>Boletales</taxon>
        <taxon>Coniophorineae</taxon>
        <taxon>Hygrophoropsidaceae</taxon>
        <taxon>Hygrophoropsis</taxon>
    </lineage>
</organism>